<keyword evidence="1" id="KW-1133">Transmembrane helix</keyword>
<keyword evidence="1" id="KW-0472">Membrane</keyword>
<protein>
    <submittedName>
        <fullName evidence="2">Uncharacterized protein</fullName>
    </submittedName>
</protein>
<name>A0AAE7WFG3_9CAUD</name>
<dbReference type="KEGG" id="vg:77953325"/>
<dbReference type="EMBL" id="MZ348422">
    <property type="protein sequence ID" value="QYN80148.1"/>
    <property type="molecule type" value="Genomic_DNA"/>
</dbReference>
<accession>A0AAE7WFG3</accession>
<keyword evidence="3" id="KW-1185">Reference proteome</keyword>
<organism evidence="2 3">
    <name type="scientific">Kosakonia phage Kc263</name>
    <dbReference type="NCBI Taxonomy" id="2863194"/>
    <lineage>
        <taxon>Viruses</taxon>
        <taxon>Duplodnaviria</taxon>
        <taxon>Heunggongvirae</taxon>
        <taxon>Uroviricota</taxon>
        <taxon>Caudoviricetes</taxon>
        <taxon>Chimalliviridae</taxon>
        <taxon>Branisovskavirus</taxon>
        <taxon>Branisovskavirus Kc263</taxon>
    </lineage>
</organism>
<dbReference type="GeneID" id="77953325"/>
<reference evidence="2" key="1">
    <citation type="journal article" date="2021" name="Viruses">
        <title>Novel Viruses That Lyse Plant and Human Strains of Kosakonia cowanii.</title>
        <authorList>
            <person name="Petrzik K."/>
            <person name="Brazdova S."/>
            <person name="Krawczyk K."/>
        </authorList>
    </citation>
    <scope>NUCLEOTIDE SEQUENCE</scope>
</reference>
<keyword evidence="1" id="KW-0812">Transmembrane</keyword>
<sequence length="88" mass="9941">MLTHFITWASDYTGYGVAAFNMLLLQIFFMVLCGILGTLGITLLYNRYHSDTYWIKGDTLRLFKSSVLILVLGAVVIAVSIIFNLEMK</sequence>
<dbReference type="Proteomes" id="UP000828443">
    <property type="component" value="Segment"/>
</dbReference>
<feature type="transmembrane region" description="Helical" evidence="1">
    <location>
        <begin position="20"/>
        <end position="45"/>
    </location>
</feature>
<evidence type="ECO:0000313" key="2">
    <source>
        <dbReference type="EMBL" id="QYN80148.1"/>
    </source>
</evidence>
<dbReference type="RefSeq" id="YP_010676960.1">
    <property type="nucleotide sequence ID" value="NC_071015.1"/>
</dbReference>
<evidence type="ECO:0000256" key="1">
    <source>
        <dbReference type="SAM" id="Phobius"/>
    </source>
</evidence>
<proteinExistence type="predicted"/>
<feature type="transmembrane region" description="Helical" evidence="1">
    <location>
        <begin position="66"/>
        <end position="85"/>
    </location>
</feature>
<evidence type="ECO:0000313" key="3">
    <source>
        <dbReference type="Proteomes" id="UP000828443"/>
    </source>
</evidence>